<proteinExistence type="predicted"/>
<dbReference type="Pfam" id="PF21848">
    <property type="entry name" value="DUF6907"/>
    <property type="match status" value="1"/>
</dbReference>
<dbReference type="KEGG" id="sfug:CNQ36_05015"/>
<dbReference type="AlphaFoldDB" id="A0A494UK11"/>
<protein>
    <submittedName>
        <fullName evidence="1">Uncharacterized protein</fullName>
    </submittedName>
</protein>
<dbReference type="GeneID" id="93882153"/>
<evidence type="ECO:0000313" key="2">
    <source>
        <dbReference type="Proteomes" id="UP000282170"/>
    </source>
</evidence>
<name>A0A494UK11_9ACTN</name>
<accession>A0A494UK11</accession>
<dbReference type="Proteomes" id="UP000282170">
    <property type="component" value="Chromosome"/>
</dbReference>
<dbReference type="InterPro" id="IPR054202">
    <property type="entry name" value="DUF6907"/>
</dbReference>
<organism evidence="1 2">
    <name type="scientific">Streptomyces fungicidicus</name>
    <dbReference type="NCBI Taxonomy" id="68203"/>
    <lineage>
        <taxon>Bacteria</taxon>
        <taxon>Bacillati</taxon>
        <taxon>Actinomycetota</taxon>
        <taxon>Actinomycetes</taxon>
        <taxon>Kitasatosporales</taxon>
        <taxon>Streptomycetaceae</taxon>
        <taxon>Streptomyces</taxon>
    </lineage>
</organism>
<dbReference type="RefSeq" id="WP_121545099.1">
    <property type="nucleotide sequence ID" value="NZ_CP023407.1"/>
</dbReference>
<dbReference type="EMBL" id="CP023407">
    <property type="protein sequence ID" value="AYL34840.1"/>
    <property type="molecule type" value="Genomic_DNA"/>
</dbReference>
<keyword evidence="2" id="KW-1185">Reference proteome</keyword>
<reference evidence="1 2" key="1">
    <citation type="submission" date="2017-09" db="EMBL/GenBank/DDBJ databases">
        <authorList>
            <person name="Zhang H."/>
            <person name="Hu S."/>
            <person name="Xu J."/>
            <person name="He Z."/>
        </authorList>
    </citation>
    <scope>NUCLEOTIDE SEQUENCE [LARGE SCALE GENOMIC DNA]</scope>
    <source>
        <strain evidence="1 2">TXX3120</strain>
    </source>
</reference>
<gene>
    <name evidence="1" type="ORF">CNQ36_05015</name>
</gene>
<evidence type="ECO:0000313" key="1">
    <source>
        <dbReference type="EMBL" id="AYL34840.1"/>
    </source>
</evidence>
<sequence length="130" mass="14393">MNGQPPPFEVARTLTLDTLDHGPVTFDCPTWCIGHHWQEGAIVGRDDITHRSVRVKAGTVTESRGWLPMLTVWVSWAPFVELVPVISLVLDAEGDYPAEDGPRIAEGLRLAASRIEQLATEALRLRGEVR</sequence>